<proteinExistence type="predicted"/>
<reference evidence="2 3" key="1">
    <citation type="journal article" date="2015" name="Proc. Natl. Acad. Sci. U.S.A.">
        <title>The resurrection genome of Boea hygrometrica: A blueprint for survival of dehydration.</title>
        <authorList>
            <person name="Xiao L."/>
            <person name="Yang G."/>
            <person name="Zhang L."/>
            <person name="Yang X."/>
            <person name="Zhao S."/>
            <person name="Ji Z."/>
            <person name="Zhou Q."/>
            <person name="Hu M."/>
            <person name="Wang Y."/>
            <person name="Chen M."/>
            <person name="Xu Y."/>
            <person name="Jin H."/>
            <person name="Xiao X."/>
            <person name="Hu G."/>
            <person name="Bao F."/>
            <person name="Hu Y."/>
            <person name="Wan P."/>
            <person name="Li L."/>
            <person name="Deng X."/>
            <person name="Kuang T."/>
            <person name="Xiang C."/>
            <person name="Zhu J.K."/>
            <person name="Oliver M.J."/>
            <person name="He Y."/>
        </authorList>
    </citation>
    <scope>NUCLEOTIDE SEQUENCE [LARGE SCALE GENOMIC DNA]</scope>
    <source>
        <strain evidence="3">cv. XS01</strain>
    </source>
</reference>
<gene>
    <name evidence="2" type="ORF">F511_44055</name>
</gene>
<dbReference type="EMBL" id="KV006606">
    <property type="protein sequence ID" value="KZV32477.1"/>
    <property type="molecule type" value="Genomic_DNA"/>
</dbReference>
<dbReference type="AlphaFoldDB" id="A0A2Z7BEM1"/>
<feature type="region of interest" description="Disordered" evidence="1">
    <location>
        <begin position="70"/>
        <end position="105"/>
    </location>
</feature>
<accession>A0A2Z7BEM1</accession>
<organism evidence="2 3">
    <name type="scientific">Dorcoceras hygrometricum</name>
    <dbReference type="NCBI Taxonomy" id="472368"/>
    <lineage>
        <taxon>Eukaryota</taxon>
        <taxon>Viridiplantae</taxon>
        <taxon>Streptophyta</taxon>
        <taxon>Embryophyta</taxon>
        <taxon>Tracheophyta</taxon>
        <taxon>Spermatophyta</taxon>
        <taxon>Magnoliopsida</taxon>
        <taxon>eudicotyledons</taxon>
        <taxon>Gunneridae</taxon>
        <taxon>Pentapetalae</taxon>
        <taxon>asterids</taxon>
        <taxon>lamiids</taxon>
        <taxon>Lamiales</taxon>
        <taxon>Gesneriaceae</taxon>
        <taxon>Didymocarpoideae</taxon>
        <taxon>Trichosporeae</taxon>
        <taxon>Loxocarpinae</taxon>
        <taxon>Dorcoceras</taxon>
    </lineage>
</organism>
<name>A0A2Z7BEM1_9LAMI</name>
<feature type="compositionally biased region" description="Polar residues" evidence="1">
    <location>
        <begin position="87"/>
        <end position="105"/>
    </location>
</feature>
<sequence>MPTTNNERSGKIMKAAGLQNRFHAKLNQISYKQISPTNSDFNKLVQQISCTMQHQISTPKRDRFHATDLTRSSNRSHTERSRFHKQISPTFPTRFQPLSATDFST</sequence>
<keyword evidence="3" id="KW-1185">Reference proteome</keyword>
<evidence type="ECO:0000313" key="2">
    <source>
        <dbReference type="EMBL" id="KZV32477.1"/>
    </source>
</evidence>
<dbReference type="Proteomes" id="UP000250235">
    <property type="component" value="Unassembled WGS sequence"/>
</dbReference>
<evidence type="ECO:0000313" key="3">
    <source>
        <dbReference type="Proteomes" id="UP000250235"/>
    </source>
</evidence>
<protein>
    <submittedName>
        <fullName evidence="2">Zeaxanthin epoxidase, chloroplastic</fullName>
    </submittedName>
</protein>
<evidence type="ECO:0000256" key="1">
    <source>
        <dbReference type="SAM" id="MobiDB-lite"/>
    </source>
</evidence>